<dbReference type="Pfam" id="PF09826">
    <property type="entry name" value="Beta_propel"/>
    <property type="match status" value="1"/>
</dbReference>
<organism evidence="2 4">
    <name type="scientific">Lysinibacillus sphaericus</name>
    <name type="common">Bacillus sphaericus</name>
    <dbReference type="NCBI Taxonomy" id="1421"/>
    <lineage>
        <taxon>Bacteria</taxon>
        <taxon>Bacillati</taxon>
        <taxon>Bacillota</taxon>
        <taxon>Bacilli</taxon>
        <taxon>Bacillales</taxon>
        <taxon>Bacillaceae</taxon>
        <taxon>Lysinibacillus</taxon>
    </lineage>
</organism>
<protein>
    <submittedName>
        <fullName evidence="3">Secreted protein containing C-terminal beta-propeller domain distantly related to WD-40 repeats</fullName>
    </submittedName>
</protein>
<reference evidence="3 5" key="2">
    <citation type="submission" date="2018-06" db="EMBL/GenBank/DDBJ databases">
        <authorList>
            <consortium name="Pathogen Informatics"/>
            <person name="Doyle S."/>
        </authorList>
    </citation>
    <scope>NUCLEOTIDE SEQUENCE [LARGE SCALE GENOMIC DNA]</scope>
    <source>
        <strain evidence="3 5">NCTC10338</strain>
    </source>
</reference>
<dbReference type="Proteomes" id="UP000255295">
    <property type="component" value="Unassembled WGS sequence"/>
</dbReference>
<evidence type="ECO:0000313" key="3">
    <source>
        <dbReference type="EMBL" id="SUV15448.1"/>
    </source>
</evidence>
<evidence type="ECO:0000313" key="4">
    <source>
        <dbReference type="Proteomes" id="UP000238825"/>
    </source>
</evidence>
<dbReference type="AlphaFoldDB" id="A0A2S0K5C4"/>
<gene>
    <name evidence="2" type="ORF">LS41612_20765</name>
    <name evidence="3" type="ORF">NCTC10338_00514</name>
</gene>
<dbReference type="InterPro" id="IPR011044">
    <property type="entry name" value="Quino_amine_DH_bsu"/>
</dbReference>
<dbReference type="InterPro" id="IPR019198">
    <property type="entry name" value="Beta_propeller_containing"/>
</dbReference>
<dbReference type="RefSeq" id="WP_024362759.1">
    <property type="nucleotide sequence ID" value="NZ_BJNS01000027.1"/>
</dbReference>
<reference evidence="2 4" key="1">
    <citation type="submission" date="2017-03" db="EMBL/GenBank/DDBJ databases">
        <title>The whole genome sequencing and assembly of Lysinibacillus sphaericus DSM 28T strain.</title>
        <authorList>
            <person name="Lee Y.-J."/>
            <person name="Yi H."/>
            <person name="Bahn Y.-S."/>
            <person name="Kim J.F."/>
            <person name="Lee D.-W."/>
        </authorList>
    </citation>
    <scope>NUCLEOTIDE SEQUENCE [LARGE SCALE GENOMIC DNA]</scope>
    <source>
        <strain evidence="2 4">DSM 28</strain>
    </source>
</reference>
<evidence type="ECO:0000313" key="2">
    <source>
        <dbReference type="EMBL" id="AVK98577.1"/>
    </source>
</evidence>
<feature type="compositionally biased region" description="Polar residues" evidence="1">
    <location>
        <begin position="153"/>
        <end position="172"/>
    </location>
</feature>
<sequence length="697" mass="77977">MRSKWLAIFMIIVLAALPGIFTLMISPEAQAKAASTIMTTQSWRASFSQTLKNVTDEYVYVTDESGKKVTATITLGEDKKSLFVSNLPAGSYRLHVQKEAFAYSTLKATSHDIAFTVIDKIEAVKSEKELQQYFEAVVANGNRGPEINVLEDSASSSKDSAPVADNSSTTNNQVEGVEEGDIVVVKDGFIYAIKDQSITVVDANNPQDLKLATTIKQKESQYITKLALYDQLLIAIGEEYIEQAGTSMSTATFYDISNPKNPKVIREVAQEGSLQDIRITNDTLYLIGNMHPNYWILQEGSKPDLKPKTYDSVVSKEYKSLAIEKISILPNTMDGSYSLITAIDLKNGAKTSASTKGYLGGSSGLYMSEDALYLTTPKYDDKQITPMGGIKDRIWMPQSNDTQVFKWDLDGTVLKFVGTSEVKGSVLNQYSMDEYDGKFRIVTTEGNTWDEKNISRNHLFILDENLKEIGAVKDMAPGEKVYSARFMGEKAYVVTFKQVDPLFVIDVANPRKPKILGELKIPGYSNYLHPLDDTHLIGIGYDTEERYDAYTKRNFTVSTNMKMSLFDVTDFKNPKEQSTVKIGGKGSYSDVQYNPKALFRNKDYHYFGFPVVLYEEGKGDEIVYQGQGAQIYEITAEKGIVLKGNIINGKTNEQYENWEQVVQRVVYVGDTLYTVARNEVKSYQLKDFKALDTLVIK</sequence>
<dbReference type="GeneID" id="48278644"/>
<dbReference type="EMBL" id="CP019980">
    <property type="protein sequence ID" value="AVK98577.1"/>
    <property type="molecule type" value="Genomic_DNA"/>
</dbReference>
<dbReference type="EMBL" id="UFSZ01000001">
    <property type="protein sequence ID" value="SUV15448.1"/>
    <property type="molecule type" value="Genomic_DNA"/>
</dbReference>
<dbReference type="SUPFAM" id="SSF50969">
    <property type="entry name" value="YVTN repeat-like/Quinoprotein amine dehydrogenase"/>
    <property type="match status" value="1"/>
</dbReference>
<evidence type="ECO:0000256" key="1">
    <source>
        <dbReference type="SAM" id="MobiDB-lite"/>
    </source>
</evidence>
<name>A0A2S0K5C4_LYSSH</name>
<dbReference type="Proteomes" id="UP000238825">
    <property type="component" value="Chromosome"/>
</dbReference>
<proteinExistence type="predicted"/>
<accession>A0A2S0K5C4</accession>
<evidence type="ECO:0000313" key="5">
    <source>
        <dbReference type="Proteomes" id="UP000255295"/>
    </source>
</evidence>
<feature type="region of interest" description="Disordered" evidence="1">
    <location>
        <begin position="152"/>
        <end position="172"/>
    </location>
</feature>